<evidence type="ECO:0000256" key="5">
    <source>
        <dbReference type="ARBA" id="ARBA00022598"/>
    </source>
</evidence>
<dbReference type="GO" id="GO:0006427">
    <property type="term" value="P:histidyl-tRNA aminoacylation"/>
    <property type="evidence" value="ECO:0007669"/>
    <property type="project" value="InterPro"/>
</dbReference>
<name>A0A517LAP5_9PEZI</name>
<organism evidence="17 18">
    <name type="scientific">Venturia effusa</name>
    <dbReference type="NCBI Taxonomy" id="50376"/>
    <lineage>
        <taxon>Eukaryota</taxon>
        <taxon>Fungi</taxon>
        <taxon>Dikarya</taxon>
        <taxon>Ascomycota</taxon>
        <taxon>Pezizomycotina</taxon>
        <taxon>Dothideomycetes</taxon>
        <taxon>Pleosporomycetidae</taxon>
        <taxon>Venturiales</taxon>
        <taxon>Venturiaceae</taxon>
        <taxon>Venturia</taxon>
    </lineage>
</organism>
<dbReference type="InterPro" id="IPR004154">
    <property type="entry name" value="Anticodon-bd"/>
</dbReference>
<evidence type="ECO:0000256" key="14">
    <source>
        <dbReference type="SAM" id="MobiDB-lite"/>
    </source>
</evidence>
<proteinExistence type="inferred from homology"/>
<evidence type="ECO:0000256" key="2">
    <source>
        <dbReference type="ARBA" id="ARBA00008226"/>
    </source>
</evidence>
<dbReference type="InterPro" id="IPR006195">
    <property type="entry name" value="aa-tRNA-synth_II"/>
</dbReference>
<feature type="compositionally biased region" description="Low complexity" evidence="14">
    <location>
        <begin position="807"/>
        <end position="817"/>
    </location>
</feature>
<dbReference type="GO" id="GO:0005829">
    <property type="term" value="C:cytosol"/>
    <property type="evidence" value="ECO:0007669"/>
    <property type="project" value="TreeGrafter"/>
</dbReference>
<keyword evidence="7" id="KW-0067">ATP-binding</keyword>
<feature type="region of interest" description="Disordered" evidence="14">
    <location>
        <begin position="576"/>
        <end position="604"/>
    </location>
</feature>
<keyword evidence="9" id="KW-0030">Aminoacyl-tRNA synthetase</keyword>
<feature type="compositionally biased region" description="Low complexity" evidence="14">
    <location>
        <begin position="635"/>
        <end position="653"/>
    </location>
</feature>
<dbReference type="CDD" id="cd00859">
    <property type="entry name" value="HisRS_anticodon"/>
    <property type="match status" value="1"/>
</dbReference>
<keyword evidence="4" id="KW-0963">Cytoplasm</keyword>
<evidence type="ECO:0000256" key="9">
    <source>
        <dbReference type="ARBA" id="ARBA00023146"/>
    </source>
</evidence>
<comment type="function">
    <text evidence="12">Catalyzes the aminoacylation of histidyl-tRNA in both the cytoplasm and the mitochondrion.</text>
</comment>
<evidence type="ECO:0000256" key="10">
    <source>
        <dbReference type="ARBA" id="ARBA00030619"/>
    </source>
</evidence>
<evidence type="ECO:0000256" key="13">
    <source>
        <dbReference type="ARBA" id="ARBA00067413"/>
    </source>
</evidence>
<sequence>MGLLEFLGACAGLMEAHAILAFYRASEWLSSYIDFGPVYLVLLAALLFVFFAMAAASYLVCMVEIPYLFLASPMQDEPDKKPDDALQPLVPDSTVISWTEVLLELALILFIAPLTYSCGSAIVDTCYDFIQADSIAIVCILGVVAAIAAAISAYGSIEFWTYVLIELPISAIMPVLARPRPRVVADLNTPLATAAEQHLALNPKLAIGPMETIVHIIPVPATHTLHPSSKGDAPLPALVDATTQTNTPPENLSNMPAQHILQPPKADAMAQAYVHSATQTKTELIYQFPAALIFEFMHFIACQTPLPFSTEDEPEDFMFGFSELDMAAEQVLTTSAKLVRQYERGFFKGHSKGHSQAWEDVRFYSDIQALQAQAEANEAYEQGMAFGEAQGRLAGGKIGFNIAFPKGEAKGFQAGYDQGYFEGCRHGEAIALAWTANEQDNILVSDQANAGVSATEERVEGNPSNQMPIDTRIPQHSAVAPLEAQEIDGILPRTRNDEAADGQSDDITNPRPEQADRLSDDSSTLSNPSPLSVDIENFVRTLADTQTGSSQQPEIDASVDPAPEEILVPDLDRVRGHDESQAAPSSAPTPFPAPSTQNPGFLSGPSQVEDFFSLSAAADVSRIVSGLSKLTMAKPQSSSTTSESTPPATSVSQPQPPVVPAFSFSSSDFTPALPDSHQDLPSDVPAFTKSVHQLGNTRIEVGEHSAKVRPIPKKLRAPRTDLVAANPAPRAASFSMVQNSPKKDLAQAFDVQFKPFEQTKPVHAASPVLSSTPRSTPRTLASSKTPFTFSSALSLPAVTTPPPVPSSIVFPSFDPPVTEQDASRSSTPKLDADTAETPESKPKPKSKKKKKKNKHQAILDTLKTYDQETHDRLAKNLRDSTHATRFSMRKLLRSIPTPSRLLYTNPQRCAKFNCRFPPLLLQQRRHFLHHSEPDMAKDKGNISLKTPKGTRDWQGSDVVLRDSIFNAITEVFKRHGGVTIDTPVFELKEILTGKYGEDSKLIYDLADQGGEITSLRYDLTVPFARWLAMNQSIGGIKRYHIAKVYRRDQPAIAKGRMREFYQCDFDIAGPNYDSMLPDAEILKIISEVFKAIGWAGTYTIKLNHRKVLEGMMAVCGVPEDKLRATSSAIDKLDKSPWEEVRREMTEDKGLDPAVADKIGEFVQPTPAANGADGVATSATTKEDPRNVLERLQASESLNSNASAKKGLEELALLFDYLEIWGVLDEISLDMSLARGLDYYTGLIYEVVTEGSAPKTTTKPPGKKSKPSGDPDEDRSSDPSIGVGSVAAGGRYDDLVGMFSKKGQIPCVGISFGVDRIFGITKARMEKDAASAVMRTNEVDVYIMAFGGDGCLTARMQIAQQLWDGKIKAEFMWKKKPKLPPQFKAAESAGVPLAVIVGEDELRQGMVKVKVMGAKEGDPEKEGVLVKRDELVEEIRKRLGNAESVLTRKIEEVKL</sequence>
<dbReference type="CDD" id="cd00773">
    <property type="entry name" value="HisRS-like_core"/>
    <property type="match status" value="1"/>
</dbReference>
<dbReference type="GO" id="GO:0005524">
    <property type="term" value="F:ATP binding"/>
    <property type="evidence" value="ECO:0007669"/>
    <property type="project" value="UniProtKB-KW"/>
</dbReference>
<evidence type="ECO:0000259" key="16">
    <source>
        <dbReference type="PROSITE" id="PS50862"/>
    </source>
</evidence>
<dbReference type="OrthoDB" id="1906957at2759"/>
<reference evidence="17 18" key="1">
    <citation type="submission" date="2019-07" db="EMBL/GenBank/DDBJ databases">
        <title>Finished genome of Venturia effusa.</title>
        <authorList>
            <person name="Young C.A."/>
            <person name="Cox M.P."/>
            <person name="Ganley A.R.D."/>
            <person name="David W.J."/>
        </authorList>
    </citation>
    <scope>NUCLEOTIDE SEQUENCE [LARGE SCALE GENOMIC DNA]</scope>
    <source>
        <strain evidence="18">albino</strain>
    </source>
</reference>
<keyword evidence="6" id="KW-0547">Nucleotide-binding</keyword>
<feature type="domain" description="Aminoacyl-transfer RNA synthetases class-II family profile" evidence="16">
    <location>
        <begin position="917"/>
        <end position="1319"/>
    </location>
</feature>
<evidence type="ECO:0000313" key="18">
    <source>
        <dbReference type="Proteomes" id="UP000316270"/>
    </source>
</evidence>
<protein>
    <recommendedName>
        <fullName evidence="13">Histidine--tRNA ligase, mitochondrial</fullName>
        <ecNumber evidence="3">6.1.1.21</ecNumber>
    </recommendedName>
    <alternativeName>
        <fullName evidence="10">Histidyl-tRNA synthetase</fullName>
    </alternativeName>
</protein>
<feature type="compositionally biased region" description="Polar residues" evidence="14">
    <location>
        <begin position="521"/>
        <end position="530"/>
    </location>
</feature>
<gene>
    <name evidence="17" type="ORF">FKW77_003257</name>
</gene>
<dbReference type="GO" id="GO:0004821">
    <property type="term" value="F:histidine-tRNA ligase activity"/>
    <property type="evidence" value="ECO:0007669"/>
    <property type="project" value="UniProtKB-EC"/>
</dbReference>
<dbReference type="InterPro" id="IPR033656">
    <property type="entry name" value="HisRS_anticodon"/>
</dbReference>
<keyword evidence="5" id="KW-0436">Ligase</keyword>
<dbReference type="FunFam" id="3.30.930.10:FF:000021">
    <property type="entry name" value="Probable histidine--tRNA ligase, mitochondrial"/>
    <property type="match status" value="1"/>
</dbReference>
<feature type="transmembrane region" description="Helical" evidence="15">
    <location>
        <begin position="101"/>
        <end position="123"/>
    </location>
</feature>
<comment type="similarity">
    <text evidence="2">Belongs to the class-II aminoacyl-tRNA synthetase family.</text>
</comment>
<dbReference type="Pfam" id="PF03129">
    <property type="entry name" value="HGTP_anticodon"/>
    <property type="match status" value="1"/>
</dbReference>
<dbReference type="PANTHER" id="PTHR11476">
    <property type="entry name" value="HISTIDYL-TRNA SYNTHETASE"/>
    <property type="match status" value="1"/>
</dbReference>
<keyword evidence="8" id="KW-0648">Protein biosynthesis</keyword>
<dbReference type="GO" id="GO:0032543">
    <property type="term" value="P:mitochondrial translation"/>
    <property type="evidence" value="ECO:0007669"/>
    <property type="project" value="TreeGrafter"/>
</dbReference>
<dbReference type="PANTHER" id="PTHR11476:SF7">
    <property type="entry name" value="HISTIDINE--TRNA LIGASE"/>
    <property type="match status" value="1"/>
</dbReference>
<dbReference type="InterPro" id="IPR036621">
    <property type="entry name" value="Anticodon-bd_dom_sf"/>
</dbReference>
<keyword evidence="18" id="KW-1185">Reference proteome</keyword>
<feature type="region of interest" description="Disordered" evidence="14">
    <location>
        <begin position="492"/>
        <end position="532"/>
    </location>
</feature>
<evidence type="ECO:0000256" key="15">
    <source>
        <dbReference type="SAM" id="Phobius"/>
    </source>
</evidence>
<dbReference type="Proteomes" id="UP000316270">
    <property type="component" value="Chromosome 8"/>
</dbReference>
<evidence type="ECO:0000256" key="11">
    <source>
        <dbReference type="ARBA" id="ARBA00047639"/>
    </source>
</evidence>
<dbReference type="GO" id="GO:0005739">
    <property type="term" value="C:mitochondrion"/>
    <property type="evidence" value="ECO:0007669"/>
    <property type="project" value="TreeGrafter"/>
</dbReference>
<dbReference type="SUPFAM" id="SSF52954">
    <property type="entry name" value="Class II aaRS ABD-related"/>
    <property type="match status" value="1"/>
</dbReference>
<keyword evidence="15" id="KW-1133">Transmembrane helix</keyword>
<feature type="region of interest" description="Disordered" evidence="14">
    <location>
        <begin position="630"/>
        <end position="679"/>
    </location>
</feature>
<dbReference type="Gene3D" id="3.30.930.10">
    <property type="entry name" value="Bira Bifunctional Protein, Domain 2"/>
    <property type="match status" value="1"/>
</dbReference>
<dbReference type="SUPFAM" id="SSF55681">
    <property type="entry name" value="Class II aaRS and biotin synthetases"/>
    <property type="match status" value="1"/>
</dbReference>
<dbReference type="InterPro" id="IPR041715">
    <property type="entry name" value="HisRS-like_core"/>
</dbReference>
<feature type="region of interest" description="Disordered" evidence="14">
    <location>
        <begin position="761"/>
        <end position="783"/>
    </location>
</feature>
<dbReference type="GO" id="GO:0003723">
    <property type="term" value="F:RNA binding"/>
    <property type="evidence" value="ECO:0007669"/>
    <property type="project" value="TreeGrafter"/>
</dbReference>
<dbReference type="Gene3D" id="3.40.50.800">
    <property type="entry name" value="Anticodon-binding domain"/>
    <property type="match status" value="1"/>
</dbReference>
<feature type="transmembrane region" description="Helical" evidence="15">
    <location>
        <begin position="135"/>
        <end position="153"/>
    </location>
</feature>
<dbReference type="EC" id="6.1.1.21" evidence="3"/>
<evidence type="ECO:0000256" key="4">
    <source>
        <dbReference type="ARBA" id="ARBA00022490"/>
    </source>
</evidence>
<dbReference type="STRING" id="50376.A0A517LAP5"/>
<dbReference type="PROSITE" id="PS50862">
    <property type="entry name" value="AA_TRNA_LIGASE_II"/>
    <property type="match status" value="1"/>
</dbReference>
<dbReference type="InterPro" id="IPR045864">
    <property type="entry name" value="aa-tRNA-synth_II/BPL/LPL"/>
</dbReference>
<feature type="region of interest" description="Disordered" evidence="14">
    <location>
        <begin position="1164"/>
        <end position="1184"/>
    </location>
</feature>
<keyword evidence="15" id="KW-0812">Transmembrane</keyword>
<dbReference type="FunFam" id="3.40.50.800:FF:000015">
    <property type="entry name" value="Histidyl-tRNA synthetase, mitochondrial"/>
    <property type="match status" value="1"/>
</dbReference>
<dbReference type="HAMAP" id="MF_00127">
    <property type="entry name" value="His_tRNA_synth"/>
    <property type="match status" value="1"/>
</dbReference>
<feature type="region of interest" description="Disordered" evidence="14">
    <location>
        <begin position="807"/>
        <end position="856"/>
    </location>
</feature>
<evidence type="ECO:0000256" key="12">
    <source>
        <dbReference type="ARBA" id="ARBA00058343"/>
    </source>
</evidence>
<evidence type="ECO:0000256" key="7">
    <source>
        <dbReference type="ARBA" id="ARBA00022840"/>
    </source>
</evidence>
<evidence type="ECO:0000256" key="6">
    <source>
        <dbReference type="ARBA" id="ARBA00022741"/>
    </source>
</evidence>
<dbReference type="InterPro" id="IPR015807">
    <property type="entry name" value="His-tRNA-ligase"/>
</dbReference>
<evidence type="ECO:0000256" key="1">
    <source>
        <dbReference type="ARBA" id="ARBA00004496"/>
    </source>
</evidence>
<evidence type="ECO:0000256" key="3">
    <source>
        <dbReference type="ARBA" id="ARBA00012815"/>
    </source>
</evidence>
<comment type="subcellular location">
    <subcellularLocation>
        <location evidence="1">Cytoplasm</location>
    </subcellularLocation>
</comment>
<comment type="catalytic activity">
    <reaction evidence="11">
        <text>tRNA(His) + L-histidine + ATP = L-histidyl-tRNA(His) + AMP + diphosphate + H(+)</text>
        <dbReference type="Rhea" id="RHEA:17313"/>
        <dbReference type="Rhea" id="RHEA-COMP:9665"/>
        <dbReference type="Rhea" id="RHEA-COMP:9689"/>
        <dbReference type="ChEBI" id="CHEBI:15378"/>
        <dbReference type="ChEBI" id="CHEBI:30616"/>
        <dbReference type="ChEBI" id="CHEBI:33019"/>
        <dbReference type="ChEBI" id="CHEBI:57595"/>
        <dbReference type="ChEBI" id="CHEBI:78442"/>
        <dbReference type="ChEBI" id="CHEBI:78527"/>
        <dbReference type="ChEBI" id="CHEBI:456215"/>
        <dbReference type="EC" id="6.1.1.21"/>
    </reaction>
</comment>
<accession>A0A517LAP5</accession>
<keyword evidence="15" id="KW-0472">Membrane</keyword>
<dbReference type="EMBL" id="CP042192">
    <property type="protein sequence ID" value="QDS72698.1"/>
    <property type="molecule type" value="Genomic_DNA"/>
</dbReference>
<feature type="region of interest" description="Disordered" evidence="14">
    <location>
        <begin position="1251"/>
        <end position="1284"/>
    </location>
</feature>
<evidence type="ECO:0000313" key="17">
    <source>
        <dbReference type="EMBL" id="QDS72698.1"/>
    </source>
</evidence>
<evidence type="ECO:0000256" key="8">
    <source>
        <dbReference type="ARBA" id="ARBA00022917"/>
    </source>
</evidence>
<feature type="compositionally biased region" description="Basic residues" evidence="14">
    <location>
        <begin position="843"/>
        <end position="855"/>
    </location>
</feature>
<feature type="transmembrane region" description="Helical" evidence="15">
    <location>
        <begin position="38"/>
        <end position="60"/>
    </location>
</feature>
<feature type="compositionally biased region" description="Polar residues" evidence="14">
    <location>
        <begin position="768"/>
        <end position="783"/>
    </location>
</feature>
<dbReference type="Pfam" id="PF13393">
    <property type="entry name" value="tRNA-synt_His"/>
    <property type="match status" value="1"/>
</dbReference>
<feature type="transmembrane region" description="Helical" evidence="15">
    <location>
        <begin position="6"/>
        <end position="26"/>
    </location>
</feature>